<accession>A0A142VXZ9</accession>
<reference evidence="1 2" key="2">
    <citation type="journal article" date="2016" name="Genome Announc.">
        <title>Complete Genome Sequence of Sphingopyxis terrae Strain 203-1 (NBRC 111660), a Polyethylene Glycol Degrader.</title>
        <authorList>
            <person name="Ohtsubo Y."/>
            <person name="Nonoyama S."/>
            <person name="Nagata Y."/>
            <person name="Numata M."/>
            <person name="Tsuchikane K."/>
            <person name="Hosoyama A."/>
            <person name="Yamazoe A."/>
            <person name="Tsuda M."/>
            <person name="Fujita N."/>
            <person name="Kawai F."/>
        </authorList>
    </citation>
    <scope>NUCLEOTIDE SEQUENCE [LARGE SCALE GENOMIC DNA]</scope>
    <source>
        <strain evidence="1 2">203-1</strain>
    </source>
</reference>
<dbReference type="KEGG" id="ster:AOA14_08580"/>
<dbReference type="InterPro" id="IPR035437">
    <property type="entry name" value="SNase_OB-fold_sf"/>
</dbReference>
<evidence type="ECO:0008006" key="3">
    <source>
        <dbReference type="Google" id="ProtNLM"/>
    </source>
</evidence>
<dbReference type="Gene3D" id="2.40.50.90">
    <property type="match status" value="1"/>
</dbReference>
<organism evidence="1 2">
    <name type="scientific">Sphingopyxis terrae subsp. terrae NBRC 15098</name>
    <dbReference type="NCBI Taxonomy" id="1219058"/>
    <lineage>
        <taxon>Bacteria</taxon>
        <taxon>Pseudomonadati</taxon>
        <taxon>Pseudomonadota</taxon>
        <taxon>Alphaproteobacteria</taxon>
        <taxon>Sphingomonadales</taxon>
        <taxon>Sphingomonadaceae</taxon>
        <taxon>Sphingopyxis</taxon>
    </lineage>
</organism>
<dbReference type="EMBL" id="CP013342">
    <property type="protein sequence ID" value="AMU94654.1"/>
    <property type="molecule type" value="Genomic_DNA"/>
</dbReference>
<gene>
    <name evidence="1" type="ORF">AOA14_08580</name>
</gene>
<evidence type="ECO:0000313" key="2">
    <source>
        <dbReference type="Proteomes" id="UP000076234"/>
    </source>
</evidence>
<reference evidence="2" key="1">
    <citation type="submission" date="2015-11" db="EMBL/GenBank/DDBJ databases">
        <title>Complete genome sequence of a polyethylene glycol-degrading strain Sphingopyxis terrae strain 203-1 (NBRC 15098).</title>
        <authorList>
            <person name="Yoshiyuki O."/>
            <person name="Shouta N."/>
            <person name="Nagata Y."/>
            <person name="Numata M."/>
            <person name="Tsuchikane K."/>
            <person name="Hosoyama A."/>
            <person name="Yamazoe A."/>
            <person name="Tsuda M."/>
            <person name="Fujita N."/>
            <person name="Kawai F."/>
        </authorList>
    </citation>
    <scope>NUCLEOTIDE SEQUENCE [LARGE SCALE GENOMIC DNA]</scope>
    <source>
        <strain evidence="2">203-1</strain>
    </source>
</reference>
<dbReference type="RefSeq" id="WP_062901475.1">
    <property type="nucleotide sequence ID" value="NZ_CP013342.1"/>
</dbReference>
<protein>
    <recommendedName>
        <fullName evidence="3">Nuclease</fullName>
    </recommendedName>
</protein>
<dbReference type="SUPFAM" id="SSF50199">
    <property type="entry name" value="Staphylococcal nuclease"/>
    <property type="match status" value="1"/>
</dbReference>
<dbReference type="Proteomes" id="UP000076234">
    <property type="component" value="Chromosome"/>
</dbReference>
<dbReference type="AlphaFoldDB" id="A0A142VXZ9"/>
<proteinExistence type="predicted"/>
<name>A0A142VXZ9_9SPHN</name>
<evidence type="ECO:0000313" key="1">
    <source>
        <dbReference type="EMBL" id="AMU94654.1"/>
    </source>
</evidence>
<sequence length="143" mass="14889">MIIALVLAAAVVPAGQSFDCTPTAVWDGDGPIWCAEGPHIRLSGIAAREMDGSCRPGHPCPAADPVAARDHLAELVGTPQGKLRTGHVKVSGPTMHCRSAGGAGGNRTAAFCVSPKSGDLSCAMVRNGYAAKWDRYWQGHRCP</sequence>